<keyword evidence="1" id="KW-0812">Transmembrane</keyword>
<name>A0A2M9WHU5_9GAMM</name>
<feature type="transmembrane region" description="Helical" evidence="1">
    <location>
        <begin position="50"/>
        <end position="67"/>
    </location>
</feature>
<comment type="caution">
    <text evidence="2">The sequence shown here is derived from an EMBL/GenBank/DDBJ whole genome shotgun (WGS) entry which is preliminary data.</text>
</comment>
<proteinExistence type="predicted"/>
<dbReference type="Proteomes" id="UP000232062">
    <property type="component" value="Unassembled WGS sequence"/>
</dbReference>
<gene>
    <name evidence="2" type="ORF">PRCB_02410</name>
</gene>
<accession>A0A2M9WHU5</accession>
<evidence type="ECO:0000256" key="1">
    <source>
        <dbReference type="SAM" id="Phobius"/>
    </source>
</evidence>
<sequence length="68" mass="7983">MIIILQLIQRLKNLNAWEMLWSGYSISGTKPHLQLYFLQLSVVDIKESDMIFLLQILIIVFFLLGVIF</sequence>
<keyword evidence="1" id="KW-1133">Transmembrane helix</keyword>
<reference evidence="2 3" key="1">
    <citation type="submission" date="2017-11" db="EMBL/GenBank/DDBJ databases">
        <title>The genome sequence of Pantoea rodasii DSM 26611.</title>
        <authorList>
            <person name="Gao J."/>
            <person name="Mao X."/>
            <person name="Sun J."/>
        </authorList>
    </citation>
    <scope>NUCLEOTIDE SEQUENCE [LARGE SCALE GENOMIC DNA]</scope>
    <source>
        <strain evidence="2 3">DSM 26611</strain>
    </source>
</reference>
<evidence type="ECO:0000313" key="3">
    <source>
        <dbReference type="Proteomes" id="UP000232062"/>
    </source>
</evidence>
<organism evidence="2 3">
    <name type="scientific">Pantoea rodasii</name>
    <dbReference type="NCBI Taxonomy" id="1076549"/>
    <lineage>
        <taxon>Bacteria</taxon>
        <taxon>Pseudomonadati</taxon>
        <taxon>Pseudomonadota</taxon>
        <taxon>Gammaproteobacteria</taxon>
        <taxon>Enterobacterales</taxon>
        <taxon>Erwiniaceae</taxon>
        <taxon>Pantoea</taxon>
    </lineage>
</organism>
<dbReference type="EMBL" id="PIQI01000007">
    <property type="protein sequence ID" value="PJZ07135.1"/>
    <property type="molecule type" value="Genomic_DNA"/>
</dbReference>
<dbReference type="AlphaFoldDB" id="A0A2M9WHU5"/>
<protein>
    <submittedName>
        <fullName evidence="2">Uncharacterized protein</fullName>
    </submittedName>
</protein>
<keyword evidence="1" id="KW-0472">Membrane</keyword>
<evidence type="ECO:0000313" key="2">
    <source>
        <dbReference type="EMBL" id="PJZ07135.1"/>
    </source>
</evidence>
<keyword evidence="3" id="KW-1185">Reference proteome</keyword>